<proteinExistence type="inferred from homology"/>
<evidence type="ECO:0000259" key="8">
    <source>
        <dbReference type="Pfam" id="PF00924"/>
    </source>
</evidence>
<dbReference type="InterPro" id="IPR006685">
    <property type="entry name" value="MscS_channel_2nd"/>
</dbReference>
<dbReference type="SUPFAM" id="SSF50182">
    <property type="entry name" value="Sm-like ribonucleoproteins"/>
    <property type="match status" value="1"/>
</dbReference>
<comment type="subcellular location">
    <subcellularLocation>
        <location evidence="1">Cell membrane</location>
        <topology evidence="1">Multi-pass membrane protein</topology>
    </subcellularLocation>
</comment>
<sequence>MNYIQSEEFVPEELVTNAQDLGVQAFNWFQDQVLSLEMGLQLTVVVASVLLAMVLVGPVKNLIRRLVDQISQFEIVQNWRDPLARFFTPVVLAALIFVLLSGAQVGLRAYEYPSVLARIGVSLAAAYVVIRLISGFIAEPFWSRTLARMAWLVAALNIFGWLAPVLEFLDTPLSGSGEMHISAWVILRGLFVTIVLLWLATRISLLLRTRIQQLPSLTPSVQLLLSKAIQVTLITAAILFALSSMNVDLRSLAIIGGALSFGIGFGMQQIFANLVSGVILLIDRSIKPGDVIEVDNTYGRVSSLGLRYTSVVTRDRKEHLIPNESFVTGKVVNWSYSDPIVRIKQKIGIAYHSDVPKAIELVVATTSAIPRVLKIPKVVCQLREFADSAVILEVRFWIRDSHNGVGNVSSEVMLGIWKAFHENSIDFPFPQRDVNLSSAKPIQVELAQKPRPRKKPTGK</sequence>
<dbReference type="PANTHER" id="PTHR30347:SF1">
    <property type="entry name" value="MECHANOSENSITIVE CHANNEL MSCK"/>
    <property type="match status" value="1"/>
</dbReference>
<feature type="domain" description="Mechanosensitive ion channel MscS" evidence="8">
    <location>
        <begin position="270"/>
        <end position="335"/>
    </location>
</feature>
<evidence type="ECO:0000256" key="7">
    <source>
        <dbReference type="SAM" id="Phobius"/>
    </source>
</evidence>
<protein>
    <submittedName>
        <fullName evidence="10">Potassium efflux system KefA protein / Small-conductance mechanosensitive channel</fullName>
    </submittedName>
</protein>
<evidence type="ECO:0000256" key="6">
    <source>
        <dbReference type="ARBA" id="ARBA00023136"/>
    </source>
</evidence>
<comment type="similarity">
    <text evidence="2">Belongs to the MscS (TC 1.A.23) family.</text>
</comment>
<feature type="transmembrane region" description="Helical" evidence="7">
    <location>
        <begin position="254"/>
        <end position="282"/>
    </location>
</feature>
<dbReference type="InterPro" id="IPR023408">
    <property type="entry name" value="MscS_beta-dom_sf"/>
</dbReference>
<accession>A0A3B0RGG3</accession>
<evidence type="ECO:0000256" key="2">
    <source>
        <dbReference type="ARBA" id="ARBA00008017"/>
    </source>
</evidence>
<dbReference type="Pfam" id="PF00924">
    <property type="entry name" value="MS_channel_2nd"/>
    <property type="match status" value="1"/>
</dbReference>
<dbReference type="PANTHER" id="PTHR30347">
    <property type="entry name" value="POTASSIUM CHANNEL RELATED"/>
    <property type="match status" value="1"/>
</dbReference>
<dbReference type="AlphaFoldDB" id="A0A3B0RGG3"/>
<feature type="transmembrane region" description="Helical" evidence="7">
    <location>
        <begin position="38"/>
        <end position="63"/>
    </location>
</feature>
<dbReference type="Gene3D" id="1.10.287.1260">
    <property type="match status" value="1"/>
</dbReference>
<feature type="transmembrane region" description="Helical" evidence="7">
    <location>
        <begin position="115"/>
        <end position="138"/>
    </location>
</feature>
<feature type="transmembrane region" description="Helical" evidence="7">
    <location>
        <begin position="83"/>
        <end position="103"/>
    </location>
</feature>
<dbReference type="GO" id="GO:0005886">
    <property type="term" value="C:plasma membrane"/>
    <property type="evidence" value="ECO:0007669"/>
    <property type="project" value="UniProtKB-SubCell"/>
</dbReference>
<dbReference type="Gene3D" id="2.30.30.60">
    <property type="match status" value="1"/>
</dbReference>
<name>A0A3B0RGG3_9ZZZZ</name>
<dbReference type="InterPro" id="IPR049278">
    <property type="entry name" value="MS_channel_C"/>
</dbReference>
<gene>
    <name evidence="10" type="ORF">MNBD_ALPHA06-2054</name>
</gene>
<keyword evidence="6 7" id="KW-0472">Membrane</keyword>
<dbReference type="GO" id="GO:0055085">
    <property type="term" value="P:transmembrane transport"/>
    <property type="evidence" value="ECO:0007669"/>
    <property type="project" value="InterPro"/>
</dbReference>
<evidence type="ECO:0000256" key="3">
    <source>
        <dbReference type="ARBA" id="ARBA00022475"/>
    </source>
</evidence>
<dbReference type="SUPFAM" id="SSF82689">
    <property type="entry name" value="Mechanosensitive channel protein MscS (YggB), C-terminal domain"/>
    <property type="match status" value="1"/>
</dbReference>
<dbReference type="Pfam" id="PF21082">
    <property type="entry name" value="MS_channel_3rd"/>
    <property type="match status" value="1"/>
</dbReference>
<dbReference type="InterPro" id="IPR011014">
    <property type="entry name" value="MscS_channel_TM-2"/>
</dbReference>
<evidence type="ECO:0000259" key="9">
    <source>
        <dbReference type="Pfam" id="PF21082"/>
    </source>
</evidence>
<organism evidence="10">
    <name type="scientific">hydrothermal vent metagenome</name>
    <dbReference type="NCBI Taxonomy" id="652676"/>
    <lineage>
        <taxon>unclassified sequences</taxon>
        <taxon>metagenomes</taxon>
        <taxon>ecological metagenomes</taxon>
    </lineage>
</organism>
<evidence type="ECO:0000256" key="5">
    <source>
        <dbReference type="ARBA" id="ARBA00022989"/>
    </source>
</evidence>
<dbReference type="SUPFAM" id="SSF82861">
    <property type="entry name" value="Mechanosensitive channel protein MscS (YggB), transmembrane region"/>
    <property type="match status" value="1"/>
</dbReference>
<keyword evidence="3" id="KW-1003">Cell membrane</keyword>
<evidence type="ECO:0000256" key="1">
    <source>
        <dbReference type="ARBA" id="ARBA00004651"/>
    </source>
</evidence>
<dbReference type="InterPro" id="IPR011066">
    <property type="entry name" value="MscS_channel_C_sf"/>
</dbReference>
<dbReference type="EMBL" id="UOEE01000118">
    <property type="protein sequence ID" value="VAV90962.1"/>
    <property type="molecule type" value="Genomic_DNA"/>
</dbReference>
<keyword evidence="4 7" id="KW-0812">Transmembrane</keyword>
<keyword evidence="5 7" id="KW-1133">Transmembrane helix</keyword>
<evidence type="ECO:0000313" key="10">
    <source>
        <dbReference type="EMBL" id="VAV90962.1"/>
    </source>
</evidence>
<dbReference type="InterPro" id="IPR052702">
    <property type="entry name" value="MscS-like_channel"/>
</dbReference>
<evidence type="ECO:0000256" key="4">
    <source>
        <dbReference type="ARBA" id="ARBA00022692"/>
    </source>
</evidence>
<feature type="domain" description="Mechanosensitive ion channel MscS C-terminal" evidence="9">
    <location>
        <begin position="346"/>
        <end position="427"/>
    </location>
</feature>
<feature type="transmembrane region" description="Helical" evidence="7">
    <location>
        <begin position="150"/>
        <end position="169"/>
    </location>
</feature>
<reference evidence="10" key="1">
    <citation type="submission" date="2018-06" db="EMBL/GenBank/DDBJ databases">
        <authorList>
            <person name="Zhirakovskaya E."/>
        </authorList>
    </citation>
    <scope>NUCLEOTIDE SEQUENCE</scope>
</reference>
<dbReference type="Gene3D" id="3.30.70.100">
    <property type="match status" value="1"/>
</dbReference>
<dbReference type="InterPro" id="IPR010920">
    <property type="entry name" value="LSM_dom_sf"/>
</dbReference>
<feature type="transmembrane region" description="Helical" evidence="7">
    <location>
        <begin position="221"/>
        <end position="242"/>
    </location>
</feature>
<feature type="transmembrane region" description="Helical" evidence="7">
    <location>
        <begin position="181"/>
        <end position="200"/>
    </location>
</feature>